<reference evidence="2" key="1">
    <citation type="submission" date="2020-06" db="EMBL/GenBank/DDBJ databases">
        <authorList>
            <person name="Li T."/>
            <person name="Hu X."/>
            <person name="Zhang T."/>
            <person name="Song X."/>
            <person name="Zhang H."/>
            <person name="Dai N."/>
            <person name="Sheng W."/>
            <person name="Hou X."/>
            <person name="Wei L."/>
        </authorList>
    </citation>
    <scope>NUCLEOTIDE SEQUENCE</scope>
    <source>
        <strain evidence="2">KEN1</strain>
        <tissue evidence="2">Leaf</tissue>
    </source>
</reference>
<feature type="region of interest" description="Disordered" evidence="1">
    <location>
        <begin position="1"/>
        <end position="21"/>
    </location>
</feature>
<accession>A0AAW2UKC2</accession>
<evidence type="ECO:0000313" key="2">
    <source>
        <dbReference type="EMBL" id="KAL0416822.1"/>
    </source>
</evidence>
<proteinExistence type="predicted"/>
<gene>
    <name evidence="2" type="ORF">Slati_3514100</name>
</gene>
<reference evidence="2" key="2">
    <citation type="journal article" date="2024" name="Plant">
        <title>Genomic evolution and insights into agronomic trait innovations of Sesamum species.</title>
        <authorList>
            <person name="Miao H."/>
            <person name="Wang L."/>
            <person name="Qu L."/>
            <person name="Liu H."/>
            <person name="Sun Y."/>
            <person name="Le M."/>
            <person name="Wang Q."/>
            <person name="Wei S."/>
            <person name="Zheng Y."/>
            <person name="Lin W."/>
            <person name="Duan Y."/>
            <person name="Cao H."/>
            <person name="Xiong S."/>
            <person name="Wang X."/>
            <person name="Wei L."/>
            <person name="Li C."/>
            <person name="Ma Q."/>
            <person name="Ju M."/>
            <person name="Zhao R."/>
            <person name="Li G."/>
            <person name="Mu C."/>
            <person name="Tian Q."/>
            <person name="Mei H."/>
            <person name="Zhang T."/>
            <person name="Gao T."/>
            <person name="Zhang H."/>
        </authorList>
    </citation>
    <scope>NUCLEOTIDE SEQUENCE</scope>
    <source>
        <strain evidence="2">KEN1</strain>
    </source>
</reference>
<comment type="caution">
    <text evidence="2">The sequence shown here is derived from an EMBL/GenBank/DDBJ whole genome shotgun (WGS) entry which is preliminary data.</text>
</comment>
<name>A0AAW2UKC2_9LAMI</name>
<organism evidence="2">
    <name type="scientific">Sesamum latifolium</name>
    <dbReference type="NCBI Taxonomy" id="2727402"/>
    <lineage>
        <taxon>Eukaryota</taxon>
        <taxon>Viridiplantae</taxon>
        <taxon>Streptophyta</taxon>
        <taxon>Embryophyta</taxon>
        <taxon>Tracheophyta</taxon>
        <taxon>Spermatophyta</taxon>
        <taxon>Magnoliopsida</taxon>
        <taxon>eudicotyledons</taxon>
        <taxon>Gunneridae</taxon>
        <taxon>Pentapetalae</taxon>
        <taxon>asterids</taxon>
        <taxon>lamiids</taxon>
        <taxon>Lamiales</taxon>
        <taxon>Pedaliaceae</taxon>
        <taxon>Sesamum</taxon>
    </lineage>
</organism>
<protein>
    <submittedName>
        <fullName evidence="2">Uncharacterized protein</fullName>
    </submittedName>
</protein>
<dbReference type="AlphaFoldDB" id="A0AAW2UKC2"/>
<dbReference type="EMBL" id="JACGWN010000012">
    <property type="protein sequence ID" value="KAL0416822.1"/>
    <property type="molecule type" value="Genomic_DNA"/>
</dbReference>
<sequence>MLAHARVATPSDIDATEEEAEGDVVVPVPLADMRQGAPPLAPQEVPPQWLARFECLQKGLQDVQYQIGGAPNDERQGVPFKGEIMADELPLNWKEPNCQSTTGPWIRRSTSPVLRILPFSTVTPSGSNAVCS</sequence>
<evidence type="ECO:0000256" key="1">
    <source>
        <dbReference type="SAM" id="MobiDB-lite"/>
    </source>
</evidence>